<dbReference type="Proteomes" id="UP000035489">
    <property type="component" value="Unassembled WGS sequence"/>
</dbReference>
<dbReference type="OrthoDB" id="25954at2"/>
<accession>A0A0H1RL34</accession>
<organism evidence="5 6">
    <name type="scientific">Microvirga vignae</name>
    <dbReference type="NCBI Taxonomy" id="1225564"/>
    <lineage>
        <taxon>Bacteria</taxon>
        <taxon>Pseudomonadati</taxon>
        <taxon>Pseudomonadota</taxon>
        <taxon>Alphaproteobacteria</taxon>
        <taxon>Hyphomicrobiales</taxon>
        <taxon>Methylobacteriaceae</taxon>
        <taxon>Microvirga</taxon>
    </lineage>
</organism>
<dbReference type="PATRIC" id="fig|1225564.3.peg.2646"/>
<dbReference type="GO" id="GO:0020037">
    <property type="term" value="F:heme binding"/>
    <property type="evidence" value="ECO:0007669"/>
    <property type="project" value="InterPro"/>
</dbReference>
<dbReference type="AlphaFoldDB" id="A0A0H1RL34"/>
<evidence type="ECO:0000256" key="1">
    <source>
        <dbReference type="ARBA" id="ARBA00022448"/>
    </source>
</evidence>
<evidence type="ECO:0000313" key="6">
    <source>
        <dbReference type="Proteomes" id="UP000035489"/>
    </source>
</evidence>
<gene>
    <name evidence="5" type="ORF">AA309_10015</name>
</gene>
<dbReference type="InterPro" id="IPR009050">
    <property type="entry name" value="Globin-like_sf"/>
</dbReference>
<dbReference type="Pfam" id="PF01152">
    <property type="entry name" value="Bac_globin"/>
    <property type="match status" value="1"/>
</dbReference>
<keyword evidence="4" id="KW-0408">Iron</keyword>
<protein>
    <submittedName>
        <fullName evidence="5">Hemoglobin</fullName>
    </submittedName>
</protein>
<sequence>MVHHTATGRSIPIITPAEGVTEEMIRELVVTFYDRVLKDPELGPIFHKALSGRWSEHLAIMVDFWSSIALRTARYSGKPQAAHFGLDLKPELFTRWLDLFETTAREIMEPDVAEFFIVRAQRIADSLQIGLGIGPKALRLP</sequence>
<dbReference type="SUPFAM" id="SSF46458">
    <property type="entry name" value="Globin-like"/>
    <property type="match status" value="1"/>
</dbReference>
<evidence type="ECO:0000313" key="5">
    <source>
        <dbReference type="EMBL" id="KLK93312.1"/>
    </source>
</evidence>
<dbReference type="STRING" id="1225564.AA309_10015"/>
<reference evidence="5 6" key="1">
    <citation type="submission" date="2015-05" db="EMBL/GenBank/DDBJ databases">
        <title>Draft genome sequence of Microvirga vignae strain BR3299, a novel nitrogen fixing bacteria isolated from Brazil semi-aired region.</title>
        <authorList>
            <person name="Zilli J.E."/>
            <person name="Passos S.R."/>
            <person name="Leite J."/>
            <person name="Baldani J.I."/>
            <person name="Xavier G.R."/>
            <person name="Rumjaneck N.G."/>
            <person name="Simoes-Araujo J.L."/>
        </authorList>
    </citation>
    <scope>NUCLEOTIDE SEQUENCE [LARGE SCALE GENOMIC DNA]</scope>
    <source>
        <strain evidence="5 6">BR3299</strain>
    </source>
</reference>
<dbReference type="EMBL" id="LCYG01000021">
    <property type="protein sequence ID" value="KLK93312.1"/>
    <property type="molecule type" value="Genomic_DNA"/>
</dbReference>
<dbReference type="Gene3D" id="1.10.490.10">
    <property type="entry name" value="Globins"/>
    <property type="match status" value="1"/>
</dbReference>
<dbReference type="InterPro" id="IPR001486">
    <property type="entry name" value="Hemoglobin_trunc"/>
</dbReference>
<evidence type="ECO:0000256" key="2">
    <source>
        <dbReference type="ARBA" id="ARBA00022617"/>
    </source>
</evidence>
<dbReference type="GO" id="GO:0046872">
    <property type="term" value="F:metal ion binding"/>
    <property type="evidence" value="ECO:0007669"/>
    <property type="project" value="UniProtKB-KW"/>
</dbReference>
<keyword evidence="3" id="KW-0479">Metal-binding</keyword>
<comment type="caution">
    <text evidence="5">The sequence shown here is derived from an EMBL/GenBank/DDBJ whole genome shotgun (WGS) entry which is preliminary data.</text>
</comment>
<name>A0A0H1RL34_9HYPH</name>
<keyword evidence="1" id="KW-0813">Transport</keyword>
<proteinExistence type="predicted"/>
<dbReference type="InterPro" id="IPR012292">
    <property type="entry name" value="Globin/Proto"/>
</dbReference>
<dbReference type="GO" id="GO:0019825">
    <property type="term" value="F:oxygen binding"/>
    <property type="evidence" value="ECO:0007669"/>
    <property type="project" value="InterPro"/>
</dbReference>
<dbReference type="CDD" id="cd08916">
    <property type="entry name" value="TrHb3_P"/>
    <property type="match status" value="1"/>
</dbReference>
<evidence type="ECO:0000256" key="4">
    <source>
        <dbReference type="ARBA" id="ARBA00023004"/>
    </source>
</evidence>
<keyword evidence="2" id="KW-0349">Heme</keyword>
<keyword evidence="6" id="KW-1185">Reference proteome</keyword>
<dbReference type="RefSeq" id="WP_047188859.1">
    <property type="nucleotide sequence ID" value="NZ_LCYG01000021.1"/>
</dbReference>
<evidence type="ECO:0000256" key="3">
    <source>
        <dbReference type="ARBA" id="ARBA00022723"/>
    </source>
</evidence>